<organism evidence="1 2">
    <name type="scientific">Aeromonas veronii AMC34</name>
    <dbReference type="NCBI Taxonomy" id="1073383"/>
    <lineage>
        <taxon>Bacteria</taxon>
        <taxon>Pseudomonadati</taxon>
        <taxon>Pseudomonadota</taxon>
        <taxon>Gammaproteobacteria</taxon>
        <taxon>Aeromonadales</taxon>
        <taxon>Aeromonadaceae</taxon>
        <taxon>Aeromonas</taxon>
    </lineage>
</organism>
<proteinExistence type="predicted"/>
<sequence>MTFNLARLPEGDRQRVQLDKQAAYLVWQCRLGLASRADVAKAITQQPAEYQEYFRDRLNHYREVKGSHEQV</sequence>
<dbReference type="Gene3D" id="1.20.58.250">
    <property type="entry name" value="DNA polymerase III-theta"/>
    <property type="match status" value="1"/>
</dbReference>
<dbReference type="GO" id="GO:0003887">
    <property type="term" value="F:DNA-directed DNA polymerase activity"/>
    <property type="evidence" value="ECO:0007669"/>
    <property type="project" value="InterPro"/>
</dbReference>
<name>K1IG86_AERVE</name>
<dbReference type="Pfam" id="PF11686">
    <property type="entry name" value="DUF3283"/>
    <property type="match status" value="1"/>
</dbReference>
<dbReference type="EMBL" id="AGWU01000024">
    <property type="protein sequence ID" value="EKB17201.1"/>
    <property type="molecule type" value="Genomic_DNA"/>
</dbReference>
<dbReference type="GO" id="GO:0003677">
    <property type="term" value="F:DNA binding"/>
    <property type="evidence" value="ECO:0007669"/>
    <property type="project" value="InterPro"/>
</dbReference>
<evidence type="ECO:0008006" key="3">
    <source>
        <dbReference type="Google" id="ProtNLM"/>
    </source>
</evidence>
<protein>
    <recommendedName>
        <fullName evidence="3">DUF3283 family protein</fullName>
    </recommendedName>
</protein>
<dbReference type="SUPFAM" id="SSF46575">
    <property type="entry name" value="DNA polymerase III theta subunit-like"/>
    <property type="match status" value="1"/>
</dbReference>
<dbReference type="InterPro" id="IPR021700">
    <property type="entry name" value="DUF3283"/>
</dbReference>
<evidence type="ECO:0000313" key="2">
    <source>
        <dbReference type="Proteomes" id="UP000006087"/>
    </source>
</evidence>
<accession>K1IG86</accession>
<comment type="caution">
    <text evidence="1">The sequence shown here is derived from an EMBL/GenBank/DDBJ whole genome shotgun (WGS) entry which is preliminary data.</text>
</comment>
<dbReference type="HOGENOM" id="CLU_199894_0_0_6"/>
<gene>
    <name evidence="1" type="ORF">HMPREF1168_03428</name>
</gene>
<dbReference type="InterPro" id="IPR036745">
    <property type="entry name" value="PolIII_theta_sf"/>
</dbReference>
<evidence type="ECO:0000313" key="1">
    <source>
        <dbReference type="EMBL" id="EKB17201.1"/>
    </source>
</evidence>
<reference evidence="1 2" key="1">
    <citation type="submission" date="2012-06" db="EMBL/GenBank/DDBJ databases">
        <title>The Genome Sequence of Aeromonas veronii AMC34.</title>
        <authorList>
            <consortium name="The Broad Institute Genome Sequencing Platform"/>
            <person name="Earl A."/>
            <person name="Ward D."/>
            <person name="Feldgarden M."/>
            <person name="Gevers D."/>
            <person name="Graf J."/>
            <person name="Tomasi A."/>
            <person name="Horneman A."/>
            <person name="Walker B."/>
            <person name="Young S.K."/>
            <person name="Zeng Q."/>
            <person name="Gargeya S."/>
            <person name="Fitzgerald M."/>
            <person name="Haas B."/>
            <person name="Abouelleil A."/>
            <person name="Alvarado L."/>
            <person name="Arachchi H.M."/>
            <person name="Berlin A.M."/>
            <person name="Chapman S.B."/>
            <person name="Goldberg J."/>
            <person name="Griggs A."/>
            <person name="Gujja S."/>
            <person name="Hansen M."/>
            <person name="Howarth C."/>
            <person name="Imamovic A."/>
            <person name="Larimer J."/>
            <person name="McCowan C."/>
            <person name="Montmayeur A."/>
            <person name="Murphy C."/>
            <person name="Neiman D."/>
            <person name="Pearson M."/>
            <person name="Priest M."/>
            <person name="Roberts A."/>
            <person name="Saif S."/>
            <person name="Shea T."/>
            <person name="Sisk P."/>
            <person name="Sykes S."/>
            <person name="Wortman J."/>
            <person name="Nusbaum C."/>
            <person name="Birren B."/>
        </authorList>
    </citation>
    <scope>NUCLEOTIDE SEQUENCE [LARGE SCALE GENOMIC DNA]</scope>
    <source>
        <strain evidence="1 2">AMC34</strain>
    </source>
</reference>
<dbReference type="GO" id="GO:0006260">
    <property type="term" value="P:DNA replication"/>
    <property type="evidence" value="ECO:0007669"/>
    <property type="project" value="InterPro"/>
</dbReference>
<dbReference type="AlphaFoldDB" id="K1IG86"/>
<dbReference type="Proteomes" id="UP000006087">
    <property type="component" value="Unassembled WGS sequence"/>
</dbReference>